<keyword evidence="3" id="KW-1185">Reference proteome</keyword>
<accession>A0A1C5J567</accession>
<dbReference type="EMBL" id="LT607751">
    <property type="protein sequence ID" value="SCG65685.1"/>
    <property type="molecule type" value="Genomic_DNA"/>
</dbReference>
<dbReference type="Proteomes" id="UP000198210">
    <property type="component" value="Chromosome I"/>
</dbReference>
<dbReference type="Gene3D" id="3.40.630.30">
    <property type="match status" value="1"/>
</dbReference>
<dbReference type="InterPro" id="IPR038740">
    <property type="entry name" value="BioF2-like_GNAT_dom"/>
</dbReference>
<name>A0A1C5J567_9ACTN</name>
<evidence type="ECO:0000313" key="3">
    <source>
        <dbReference type="Proteomes" id="UP000198210"/>
    </source>
</evidence>
<dbReference type="InterPro" id="IPR016181">
    <property type="entry name" value="Acyl_CoA_acyltransferase"/>
</dbReference>
<sequence>MSGPPAVTGAACRVPANSPVPRTGPLGPHHLYSCPRWLHVLTVGGRPPGGYATAGGRGLLPVHRGLPTRNRRYATATLFRDVPGGAPPGEFCYAGAMSAYQAEVPTRPGGGGDDIAALLDEAEAWSGGADRLVVPYLTHRVASALPARWADRLVPEDVEAWSPPGVGTVAELLAALPRKQRQNAQRNQRHFDRSGLTAAVEPLGACLGEFAVLAEAASRKHGQHDESSALRRHLGAIADTFGADAVVFTARDPAGPLAGAVLGVRHDDDLFMRMSGFDEERTSGSAAYFNLMYYLPLDGTPDRPPRAVHYGAGSLAPKLHHGARLSPLWTLLPAAVAPAQRAAVYRHRLAALPAEVPEGVRRSFTDLLDAGHAGSGAG</sequence>
<reference evidence="2 3" key="1">
    <citation type="submission" date="2016-06" db="EMBL/GenBank/DDBJ databases">
        <authorList>
            <person name="Kjaerup R.B."/>
            <person name="Dalgaard T.S."/>
            <person name="Juul-Madsen H.R."/>
        </authorList>
    </citation>
    <scope>NUCLEOTIDE SEQUENCE [LARGE SCALE GENOMIC DNA]</scope>
    <source>
        <strain evidence="2 3">DSM 45097</strain>
    </source>
</reference>
<dbReference type="SUPFAM" id="SSF55729">
    <property type="entry name" value="Acyl-CoA N-acyltransferases (Nat)"/>
    <property type="match status" value="1"/>
</dbReference>
<gene>
    <name evidence="2" type="ORF">GA0074704_4134</name>
</gene>
<dbReference type="RefSeq" id="WP_157743744.1">
    <property type="nucleotide sequence ID" value="NZ_JBHLYF010000005.1"/>
</dbReference>
<proteinExistence type="predicted"/>
<protein>
    <recommendedName>
        <fullName evidence="1">BioF2-like acetyltransferase domain-containing protein</fullName>
    </recommendedName>
</protein>
<organism evidence="2 3">
    <name type="scientific">Micromonospora siamensis</name>
    <dbReference type="NCBI Taxonomy" id="299152"/>
    <lineage>
        <taxon>Bacteria</taxon>
        <taxon>Bacillati</taxon>
        <taxon>Actinomycetota</taxon>
        <taxon>Actinomycetes</taxon>
        <taxon>Micromonosporales</taxon>
        <taxon>Micromonosporaceae</taxon>
        <taxon>Micromonospora</taxon>
    </lineage>
</organism>
<dbReference type="AlphaFoldDB" id="A0A1C5J567"/>
<dbReference type="Pfam" id="PF13480">
    <property type="entry name" value="Acetyltransf_6"/>
    <property type="match status" value="1"/>
</dbReference>
<evidence type="ECO:0000313" key="2">
    <source>
        <dbReference type="EMBL" id="SCG65685.1"/>
    </source>
</evidence>
<feature type="domain" description="BioF2-like acetyltransferase" evidence="1">
    <location>
        <begin position="178"/>
        <end position="285"/>
    </location>
</feature>
<evidence type="ECO:0000259" key="1">
    <source>
        <dbReference type="Pfam" id="PF13480"/>
    </source>
</evidence>